<evidence type="ECO:0000313" key="1">
    <source>
        <dbReference type="EMBL" id="JAH79411.1"/>
    </source>
</evidence>
<reference evidence="1" key="2">
    <citation type="journal article" date="2015" name="Fish Shellfish Immunol.">
        <title>Early steps in the European eel (Anguilla anguilla)-Vibrio vulnificus interaction in the gills: Role of the RtxA13 toxin.</title>
        <authorList>
            <person name="Callol A."/>
            <person name="Pajuelo D."/>
            <person name="Ebbesson L."/>
            <person name="Teles M."/>
            <person name="MacKenzie S."/>
            <person name="Amaro C."/>
        </authorList>
    </citation>
    <scope>NUCLEOTIDE SEQUENCE</scope>
</reference>
<organism evidence="1">
    <name type="scientific">Anguilla anguilla</name>
    <name type="common">European freshwater eel</name>
    <name type="synonym">Muraena anguilla</name>
    <dbReference type="NCBI Taxonomy" id="7936"/>
    <lineage>
        <taxon>Eukaryota</taxon>
        <taxon>Metazoa</taxon>
        <taxon>Chordata</taxon>
        <taxon>Craniata</taxon>
        <taxon>Vertebrata</taxon>
        <taxon>Euteleostomi</taxon>
        <taxon>Actinopterygii</taxon>
        <taxon>Neopterygii</taxon>
        <taxon>Teleostei</taxon>
        <taxon>Anguilliformes</taxon>
        <taxon>Anguillidae</taxon>
        <taxon>Anguilla</taxon>
    </lineage>
</organism>
<dbReference type="AlphaFoldDB" id="A0A0E9VN21"/>
<protein>
    <submittedName>
        <fullName evidence="1">Uncharacterized protein</fullName>
    </submittedName>
</protein>
<dbReference type="EMBL" id="GBXM01029166">
    <property type="protein sequence ID" value="JAH79411.1"/>
    <property type="molecule type" value="Transcribed_RNA"/>
</dbReference>
<name>A0A0E9VN21_ANGAN</name>
<reference evidence="1" key="1">
    <citation type="submission" date="2014-11" db="EMBL/GenBank/DDBJ databases">
        <authorList>
            <person name="Amaro Gonzalez C."/>
        </authorList>
    </citation>
    <scope>NUCLEOTIDE SEQUENCE</scope>
</reference>
<sequence length="82" mass="9135">MQSLELNWNCFSEEYRLIGGNKSQDYQQILAPAITGFMKVHLPSCNINLSNTLEQFPQLRGSQTDLACASLLRSELSCSPAL</sequence>
<accession>A0A0E9VN21</accession>
<proteinExistence type="predicted"/>